<dbReference type="GO" id="GO:0004519">
    <property type="term" value="F:endonuclease activity"/>
    <property type="evidence" value="ECO:0007669"/>
    <property type="project" value="UniProtKB-KW"/>
</dbReference>
<dbReference type="PANTHER" id="PTHR30405:SF25">
    <property type="entry name" value="RNA-GUIDED DNA ENDONUCLEASE INSQ-RELATED"/>
    <property type="match status" value="1"/>
</dbReference>
<evidence type="ECO:0000256" key="4">
    <source>
        <dbReference type="ARBA" id="ARBA00022723"/>
    </source>
</evidence>
<keyword evidence="7" id="KW-0233">DNA recombination</keyword>
<keyword evidence="11" id="KW-0378">Hydrolase</keyword>
<dbReference type="NCBIfam" id="NF038281">
    <property type="entry name" value="IS200_TnpB"/>
    <property type="match status" value="1"/>
</dbReference>
<dbReference type="Pfam" id="PF07282">
    <property type="entry name" value="Cas12f1-like_TNB"/>
    <property type="match status" value="1"/>
</dbReference>
<dbReference type="Proteomes" id="UP001221519">
    <property type="component" value="Chromosome"/>
</dbReference>
<keyword evidence="6" id="KW-0238">DNA-binding</keyword>
<keyword evidence="3" id="KW-0815">Transposition</keyword>
<comment type="similarity">
    <text evidence="2">In the N-terminal section; belongs to the transposase 2 family.</text>
</comment>
<evidence type="ECO:0000259" key="10">
    <source>
        <dbReference type="Pfam" id="PF12323"/>
    </source>
</evidence>
<gene>
    <name evidence="11" type="primary">tnpB</name>
    <name evidence="11" type="ORF">PUW25_05005</name>
</gene>
<reference evidence="11 12" key="1">
    <citation type="submission" date="2023-02" db="EMBL/GenBank/DDBJ databases">
        <title>Pathogen: clinical or host-associated sample.</title>
        <authorList>
            <person name="Hergert J."/>
            <person name="Casey R."/>
            <person name="Wagner J."/>
            <person name="Young E.L."/>
            <person name="Oakeson K.F."/>
        </authorList>
    </citation>
    <scope>NUCLEOTIDE SEQUENCE [LARGE SCALE GENOMIC DNA]</scope>
    <source>
        <strain evidence="11 12">2022CK-00829</strain>
    </source>
</reference>
<evidence type="ECO:0000256" key="3">
    <source>
        <dbReference type="ARBA" id="ARBA00022578"/>
    </source>
</evidence>
<dbReference type="EMBL" id="CP118108">
    <property type="protein sequence ID" value="WDI03335.1"/>
    <property type="molecule type" value="Genomic_DNA"/>
</dbReference>
<keyword evidence="11" id="KW-0255">Endonuclease</keyword>
<organism evidence="11 12">
    <name type="scientific">Paenibacillus urinalis</name>
    <dbReference type="NCBI Taxonomy" id="521520"/>
    <lineage>
        <taxon>Bacteria</taxon>
        <taxon>Bacillati</taxon>
        <taxon>Bacillota</taxon>
        <taxon>Bacilli</taxon>
        <taxon>Bacillales</taxon>
        <taxon>Paenibacillaceae</taxon>
        <taxon>Paenibacillus</taxon>
    </lineage>
</organism>
<evidence type="ECO:0000313" key="12">
    <source>
        <dbReference type="Proteomes" id="UP001221519"/>
    </source>
</evidence>
<evidence type="ECO:0000256" key="2">
    <source>
        <dbReference type="ARBA" id="ARBA00011044"/>
    </source>
</evidence>
<dbReference type="RefSeq" id="WP_274338536.1">
    <property type="nucleotide sequence ID" value="NZ_CP118108.1"/>
</dbReference>
<keyword evidence="4" id="KW-0479">Metal-binding</keyword>
<keyword evidence="5" id="KW-0862">Zinc</keyword>
<evidence type="ECO:0000256" key="1">
    <source>
        <dbReference type="ARBA" id="ARBA00008761"/>
    </source>
</evidence>
<dbReference type="InterPro" id="IPR010095">
    <property type="entry name" value="Cas12f1-like_TNB"/>
</dbReference>
<evidence type="ECO:0000259" key="9">
    <source>
        <dbReference type="Pfam" id="PF07282"/>
    </source>
</evidence>
<dbReference type="Pfam" id="PF01385">
    <property type="entry name" value="OrfB_IS605"/>
    <property type="match status" value="1"/>
</dbReference>
<protein>
    <submittedName>
        <fullName evidence="11">IS200/IS605 family element RNA-guided endonuclease TnpB</fullName>
    </submittedName>
</protein>
<feature type="domain" description="Probable transposase IS891/IS1136/IS1341" evidence="8">
    <location>
        <begin position="179"/>
        <end position="293"/>
    </location>
</feature>
<sequence>MCAIICLIIHIKEVLGVLVKKTFKYRIYPNDEQQLLIQKTLGCCRFVFNHFLEKWNTAYAETGKGLSYNQCAKQLPVLKTSLEWLEEVDSTALQTAVRHLADSFDRFFKKTSRAPRFKSRRNPVQSYTAKQTNGNIAIRGHEVKLPKLGWMRFANSRACEGRIISATMRRHASGKYFVSILCEVEQEPLPAAHKHIGIDLGLKAFAVCSDGLRVESPKAFCRYEKKLAFWQRRMSRRTKGGSNWHKAKVNVARIYEKIANIRQNFLQQLTTKLIRENQTITIEGLDVVNMLKNTKLAKSIADASWGEFERQLTYKAKWYGRTLKFAEPFAPTSQTCHVCGFVNPKVKHLSIREWNCPSCKTSHDRDNNAAQNIKRVAI</sequence>
<keyword evidence="12" id="KW-1185">Reference proteome</keyword>
<feature type="domain" description="Cas12f1-like TNB" evidence="9">
    <location>
        <begin position="305"/>
        <end position="373"/>
    </location>
</feature>
<evidence type="ECO:0000313" key="11">
    <source>
        <dbReference type="EMBL" id="WDI03335.1"/>
    </source>
</evidence>
<accession>A0ABY7XC18</accession>
<dbReference type="Pfam" id="PF12323">
    <property type="entry name" value="HTH_OrfB_IS605"/>
    <property type="match status" value="1"/>
</dbReference>
<dbReference type="NCBIfam" id="NF040570">
    <property type="entry name" value="guided_TnpB"/>
    <property type="match status" value="1"/>
</dbReference>
<evidence type="ECO:0000256" key="7">
    <source>
        <dbReference type="ARBA" id="ARBA00023172"/>
    </source>
</evidence>
<dbReference type="InterPro" id="IPR021027">
    <property type="entry name" value="Transposase_put_HTH"/>
</dbReference>
<proteinExistence type="inferred from homology"/>
<evidence type="ECO:0000256" key="5">
    <source>
        <dbReference type="ARBA" id="ARBA00022833"/>
    </source>
</evidence>
<keyword evidence="11" id="KW-0540">Nuclease</keyword>
<dbReference type="PANTHER" id="PTHR30405">
    <property type="entry name" value="TRANSPOSASE"/>
    <property type="match status" value="1"/>
</dbReference>
<dbReference type="InterPro" id="IPR051399">
    <property type="entry name" value="RNA-guided_DNA_endo/Transpos"/>
</dbReference>
<comment type="similarity">
    <text evidence="1">In the C-terminal section; belongs to the transposase 35 family.</text>
</comment>
<evidence type="ECO:0000256" key="6">
    <source>
        <dbReference type="ARBA" id="ARBA00023125"/>
    </source>
</evidence>
<name>A0ABY7XC18_9BACL</name>
<dbReference type="InterPro" id="IPR053522">
    <property type="entry name" value="RNA-guided_endonuclease_TnpB"/>
</dbReference>
<feature type="domain" description="Transposase putative helix-turn-helix" evidence="10">
    <location>
        <begin position="19"/>
        <end position="64"/>
    </location>
</feature>
<dbReference type="InterPro" id="IPR001959">
    <property type="entry name" value="Transposase"/>
</dbReference>
<evidence type="ECO:0000259" key="8">
    <source>
        <dbReference type="Pfam" id="PF01385"/>
    </source>
</evidence>
<dbReference type="NCBIfam" id="TIGR01766">
    <property type="entry name" value="IS200/IS605 family accessory protein TnpB-like domain"/>
    <property type="match status" value="1"/>
</dbReference>